<dbReference type="CDD" id="cd03221">
    <property type="entry name" value="ABCF_EF-3"/>
    <property type="match status" value="2"/>
</dbReference>
<sequence length="634" mass="71333">MNLLSIENLTKSYGEKVLFKQVTFGIDEGDKIGLIGVNGTGKSTFLQVIAGVEPADAGKITTGNNVQIEYLPQNPEFDANATVLEQVYKGHSPVMKVLKEYEQVLMQGQQCPGDEACQKRLIILTQQMDAQNAWQLESDAKTILTKLGIFDFTAIVSTLSGGQRKRIALASALINPADLLILDEPTNHIDNNTVAWLEQYLAKRKGALLMITHDRYFLDRVANRIIELDKGNLYAYTGNYSTFLTAKSEREEQQEASERKRQNILRNELAWIRRGAQARSTKQKARIERFEELSAQTPLTADAQLEIAVGASRLGRKIIEIRDITKTYEGKTLIKNFSYIVLKNDRVGIIGPNGSGKSTLLNLIAGRLPADSGQVEVGQTVKLGYFSQESTEMNQNLRVIEYIKEEANYLPTADGGTISAAQLLERFLFPPGQQWTQIAKLSGGEKRRLFLLRVLMSAPNVLLLDEPTNDLDVQTLSILEDYLEDFPGAVIVVSHDRYFLDRLVDKIFAFEGQAKITQYPGNYSDYQEKVSMQEAEQADHRKSEPPKKQGGQDKPKGRPRKLSFKEQREYEQIEDVIAGVEQELAQITAAINTAGSDFELLQELTKKQQELETRLDELLNRWTYLNELVAEFDN</sequence>
<dbReference type="PANTHER" id="PTHR42855">
    <property type="entry name" value="ABC TRANSPORTER ATP-BINDING SUBUNIT"/>
    <property type="match status" value="1"/>
</dbReference>
<evidence type="ECO:0000259" key="5">
    <source>
        <dbReference type="PROSITE" id="PS50893"/>
    </source>
</evidence>
<feature type="region of interest" description="Disordered" evidence="4">
    <location>
        <begin position="530"/>
        <end position="565"/>
    </location>
</feature>
<dbReference type="EMBL" id="CP155571">
    <property type="protein sequence ID" value="XFO73170.1"/>
    <property type="molecule type" value="Genomic_DNA"/>
</dbReference>
<dbReference type="InterPro" id="IPR003593">
    <property type="entry name" value="AAA+_ATPase"/>
</dbReference>
<feature type="domain" description="ABC transporter" evidence="5">
    <location>
        <begin position="319"/>
        <end position="537"/>
    </location>
</feature>
<dbReference type="InterPro" id="IPR032781">
    <property type="entry name" value="ABC_tran_Xtn"/>
</dbReference>
<keyword evidence="7" id="KW-1185">Reference proteome</keyword>
<dbReference type="InterPro" id="IPR051309">
    <property type="entry name" value="ABCF_ATPase"/>
</dbReference>
<dbReference type="SUPFAM" id="SSF52540">
    <property type="entry name" value="P-loop containing nucleoside triphosphate hydrolases"/>
    <property type="match status" value="2"/>
</dbReference>
<dbReference type="Gene3D" id="3.40.50.300">
    <property type="entry name" value="P-loop containing nucleotide triphosphate hydrolases"/>
    <property type="match status" value="2"/>
</dbReference>
<feature type="domain" description="ABC transporter" evidence="5">
    <location>
        <begin position="4"/>
        <end position="255"/>
    </location>
</feature>
<dbReference type="InterPro" id="IPR017871">
    <property type="entry name" value="ABC_transporter-like_CS"/>
</dbReference>
<proteinExistence type="predicted"/>
<evidence type="ECO:0000256" key="1">
    <source>
        <dbReference type="ARBA" id="ARBA00022741"/>
    </source>
</evidence>
<dbReference type="PROSITE" id="PS00211">
    <property type="entry name" value="ABC_TRANSPORTER_1"/>
    <property type="match status" value="2"/>
</dbReference>
<dbReference type="InterPro" id="IPR032524">
    <property type="entry name" value="ABC_tran_C"/>
</dbReference>
<name>A0ABZ3J4P4_SPOA4</name>
<dbReference type="Proteomes" id="UP000216052">
    <property type="component" value="Chromosome"/>
</dbReference>
<dbReference type="Pfam" id="PF12848">
    <property type="entry name" value="ABC_tran_Xtn"/>
    <property type="match status" value="1"/>
</dbReference>
<evidence type="ECO:0000256" key="3">
    <source>
        <dbReference type="SAM" id="Coils"/>
    </source>
</evidence>
<dbReference type="Pfam" id="PF16326">
    <property type="entry name" value="ABC_tran_CTD"/>
    <property type="match status" value="1"/>
</dbReference>
<gene>
    <name evidence="6" type="primary">ettA</name>
    <name evidence="6" type="ORF">SPACI_032440</name>
</gene>
<feature type="compositionally biased region" description="Basic and acidic residues" evidence="4">
    <location>
        <begin position="537"/>
        <end position="556"/>
    </location>
</feature>
<evidence type="ECO:0000313" key="7">
    <source>
        <dbReference type="Proteomes" id="UP000216052"/>
    </source>
</evidence>
<keyword evidence="1" id="KW-0547">Nucleotide-binding</keyword>
<accession>A0ABZ3J4P4</accession>
<keyword evidence="3" id="KW-0175">Coiled coil</keyword>
<protein>
    <submittedName>
        <fullName evidence="6">Energy-dependent translational throttle protein EttA</fullName>
    </submittedName>
</protein>
<organism evidence="6 7">
    <name type="scientific">Sporomusa acidovorans (strain ATCC 49682 / DSM 3132 / Mol)</name>
    <dbReference type="NCBI Taxonomy" id="1123286"/>
    <lineage>
        <taxon>Bacteria</taxon>
        <taxon>Bacillati</taxon>
        <taxon>Bacillota</taxon>
        <taxon>Negativicutes</taxon>
        <taxon>Selenomonadales</taxon>
        <taxon>Sporomusaceae</taxon>
        <taxon>Sporomusa</taxon>
    </lineage>
</organism>
<dbReference type="InterPro" id="IPR037118">
    <property type="entry name" value="Val-tRNA_synth_C_sf"/>
</dbReference>
<dbReference type="PANTHER" id="PTHR42855:SF1">
    <property type="entry name" value="ABC TRANSPORTER DOMAIN-CONTAINING PROTEIN"/>
    <property type="match status" value="1"/>
</dbReference>
<evidence type="ECO:0000313" key="6">
    <source>
        <dbReference type="EMBL" id="XFO73170.1"/>
    </source>
</evidence>
<evidence type="ECO:0000256" key="2">
    <source>
        <dbReference type="ARBA" id="ARBA00022840"/>
    </source>
</evidence>
<dbReference type="Gene3D" id="1.10.287.380">
    <property type="entry name" value="Valyl-tRNA synthetase, C-terminal domain"/>
    <property type="match status" value="1"/>
</dbReference>
<dbReference type="InterPro" id="IPR003439">
    <property type="entry name" value="ABC_transporter-like_ATP-bd"/>
</dbReference>
<dbReference type="RefSeq" id="WP_093793829.1">
    <property type="nucleotide sequence ID" value="NZ_CP155571.1"/>
</dbReference>
<dbReference type="SMART" id="SM00382">
    <property type="entry name" value="AAA"/>
    <property type="match status" value="2"/>
</dbReference>
<evidence type="ECO:0000256" key="4">
    <source>
        <dbReference type="SAM" id="MobiDB-lite"/>
    </source>
</evidence>
<dbReference type="Pfam" id="PF00005">
    <property type="entry name" value="ABC_tran"/>
    <property type="match status" value="2"/>
</dbReference>
<dbReference type="InterPro" id="IPR027417">
    <property type="entry name" value="P-loop_NTPase"/>
</dbReference>
<reference evidence="6" key="1">
    <citation type="submission" date="2024-05" db="EMBL/GenBank/DDBJ databases">
        <title>Isolation and characterization of Sporomusa carbonis sp. nov., a carboxydotrophic hydrogenogen in the genus of Sporomusa isolated from a charcoal burning pile.</title>
        <authorList>
            <person name="Boeer T."/>
            <person name="Rosenbaum F."/>
            <person name="Eysell L."/>
            <person name="Mueller V."/>
            <person name="Daniel R."/>
            <person name="Poehlein A."/>
        </authorList>
    </citation>
    <scope>NUCLEOTIDE SEQUENCE [LARGE SCALE GENOMIC DNA]</scope>
    <source>
        <strain evidence="6">DSM 3132</strain>
    </source>
</reference>
<keyword evidence="2" id="KW-0067">ATP-binding</keyword>
<dbReference type="PROSITE" id="PS50893">
    <property type="entry name" value="ABC_TRANSPORTER_2"/>
    <property type="match status" value="2"/>
</dbReference>
<feature type="coiled-coil region" evidence="3">
    <location>
        <begin position="570"/>
        <end position="621"/>
    </location>
</feature>